<dbReference type="EMBL" id="SRPW01002578">
    <property type="protein sequence ID" value="KAG5991893.1"/>
    <property type="molecule type" value="Genomic_DNA"/>
</dbReference>
<evidence type="ECO:0000256" key="2">
    <source>
        <dbReference type="ARBA" id="ARBA00022512"/>
    </source>
</evidence>
<keyword evidence="5 8" id="KW-0378">Hydrolase</keyword>
<dbReference type="Gene3D" id="3.50.30.30">
    <property type="match status" value="1"/>
</dbReference>
<accession>A0A9P7SX87</accession>
<feature type="domain" description="C5a peptidase/Subtilisin-like protease SBT2-like Fn3-like" evidence="12">
    <location>
        <begin position="599"/>
        <end position="712"/>
    </location>
</feature>
<evidence type="ECO:0000256" key="8">
    <source>
        <dbReference type="PROSITE-ProRule" id="PRU01240"/>
    </source>
</evidence>
<evidence type="ECO:0000256" key="4">
    <source>
        <dbReference type="ARBA" id="ARBA00022729"/>
    </source>
</evidence>
<feature type="domain" description="Peptidase S8/S53" evidence="10">
    <location>
        <begin position="141"/>
        <end position="558"/>
    </location>
</feature>
<evidence type="ECO:0000256" key="1">
    <source>
        <dbReference type="ARBA" id="ARBA00011073"/>
    </source>
</evidence>
<dbReference type="Pfam" id="PF06280">
    <property type="entry name" value="fn3_5"/>
    <property type="match status" value="1"/>
</dbReference>
<reference evidence="13" key="1">
    <citation type="journal article" date="2020" name="bioRxiv">
        <title>Whole genome comparisons of ergot fungi reveals the divergence and evolution of species within the genus Claviceps are the result of varying mechanisms driving genome evolution and host range expansion.</title>
        <authorList>
            <person name="Wyka S.A."/>
            <person name="Mondo S.J."/>
            <person name="Liu M."/>
            <person name="Dettman J."/>
            <person name="Nalam V."/>
            <person name="Broders K.D."/>
        </authorList>
    </citation>
    <scope>NUCLEOTIDE SEQUENCE</scope>
    <source>
        <strain evidence="13">CCC 602</strain>
    </source>
</reference>
<feature type="chain" id="PRO_5040258301" description="Subtilisin-like serine protease" evidence="9">
    <location>
        <begin position="21"/>
        <end position="864"/>
    </location>
</feature>
<comment type="similarity">
    <text evidence="1 8">Belongs to the peptidase S8 family.</text>
</comment>
<dbReference type="InterPro" id="IPR034187">
    <property type="entry name" value="Peptidases_S8_5"/>
</dbReference>
<protein>
    <recommendedName>
        <fullName evidence="15">Subtilisin-like serine protease</fullName>
    </recommendedName>
</protein>
<dbReference type="GO" id="GO:0004252">
    <property type="term" value="F:serine-type endopeptidase activity"/>
    <property type="evidence" value="ECO:0007669"/>
    <property type="project" value="UniProtKB-UniRule"/>
</dbReference>
<dbReference type="Gene3D" id="3.40.50.200">
    <property type="entry name" value="Peptidase S8/S53 domain"/>
    <property type="match status" value="1"/>
</dbReference>
<organism evidence="13 14">
    <name type="scientific">Claviceps pusilla</name>
    <dbReference type="NCBI Taxonomy" id="123648"/>
    <lineage>
        <taxon>Eukaryota</taxon>
        <taxon>Fungi</taxon>
        <taxon>Dikarya</taxon>
        <taxon>Ascomycota</taxon>
        <taxon>Pezizomycotina</taxon>
        <taxon>Sordariomycetes</taxon>
        <taxon>Hypocreomycetidae</taxon>
        <taxon>Hypocreales</taxon>
        <taxon>Clavicipitaceae</taxon>
        <taxon>Claviceps</taxon>
    </lineage>
</organism>
<dbReference type="PROSITE" id="PS00138">
    <property type="entry name" value="SUBTILASE_SER"/>
    <property type="match status" value="1"/>
</dbReference>
<dbReference type="PANTHER" id="PTHR43806">
    <property type="entry name" value="PEPTIDASE S8"/>
    <property type="match status" value="1"/>
</dbReference>
<dbReference type="InterPro" id="IPR023828">
    <property type="entry name" value="Peptidase_S8_Ser-AS"/>
</dbReference>
<evidence type="ECO:0000259" key="12">
    <source>
        <dbReference type="Pfam" id="PF06280"/>
    </source>
</evidence>
<proteinExistence type="inferred from homology"/>
<dbReference type="PANTHER" id="PTHR43806:SF66">
    <property type="entry name" value="SERIN ENDOPEPTIDASE"/>
    <property type="match status" value="1"/>
</dbReference>
<dbReference type="Pfam" id="PF00082">
    <property type="entry name" value="Peptidase_S8"/>
    <property type="match status" value="1"/>
</dbReference>
<dbReference type="PROSITE" id="PS00137">
    <property type="entry name" value="SUBTILASE_HIS"/>
    <property type="match status" value="1"/>
</dbReference>
<evidence type="ECO:0000256" key="5">
    <source>
        <dbReference type="ARBA" id="ARBA00022801"/>
    </source>
</evidence>
<dbReference type="GO" id="GO:0016020">
    <property type="term" value="C:membrane"/>
    <property type="evidence" value="ECO:0007669"/>
    <property type="project" value="InterPro"/>
</dbReference>
<keyword evidence="3 8" id="KW-0645">Protease</keyword>
<evidence type="ECO:0000256" key="9">
    <source>
        <dbReference type="SAM" id="SignalP"/>
    </source>
</evidence>
<evidence type="ECO:0000256" key="6">
    <source>
        <dbReference type="ARBA" id="ARBA00022825"/>
    </source>
</evidence>
<dbReference type="AlphaFoldDB" id="A0A9P7SX87"/>
<evidence type="ECO:0000313" key="14">
    <source>
        <dbReference type="Proteomes" id="UP000748025"/>
    </source>
</evidence>
<dbReference type="InterPro" id="IPR022398">
    <property type="entry name" value="Peptidase_S8_His-AS"/>
</dbReference>
<feature type="active site" description="Charge relay system" evidence="7 8">
    <location>
        <position position="150"/>
    </location>
</feature>
<keyword evidence="2" id="KW-0964">Secreted</keyword>
<name>A0A9P7SX87_9HYPO</name>
<comment type="caution">
    <text evidence="13">The sequence shown here is derived from an EMBL/GenBank/DDBJ whole genome shotgun (WGS) entry which is preliminary data.</text>
</comment>
<feature type="signal peptide" evidence="9">
    <location>
        <begin position="1"/>
        <end position="20"/>
    </location>
</feature>
<dbReference type="InterPro" id="IPR036852">
    <property type="entry name" value="Peptidase_S8/S53_dom_sf"/>
</dbReference>
<evidence type="ECO:0000259" key="10">
    <source>
        <dbReference type="Pfam" id="PF00082"/>
    </source>
</evidence>
<evidence type="ECO:0000256" key="7">
    <source>
        <dbReference type="PIRSR" id="PIRSR615500-1"/>
    </source>
</evidence>
<dbReference type="InterPro" id="IPR000209">
    <property type="entry name" value="Peptidase_S8/S53_dom"/>
</dbReference>
<evidence type="ECO:0000259" key="11">
    <source>
        <dbReference type="Pfam" id="PF02225"/>
    </source>
</evidence>
<keyword evidence="14" id="KW-1185">Reference proteome</keyword>
<dbReference type="Pfam" id="PF02225">
    <property type="entry name" value="PA"/>
    <property type="match status" value="1"/>
</dbReference>
<dbReference type="InterPro" id="IPR010435">
    <property type="entry name" value="C5a/SBT2-like_Fn3"/>
</dbReference>
<dbReference type="PROSITE" id="PS51892">
    <property type="entry name" value="SUBTILASE"/>
    <property type="match status" value="1"/>
</dbReference>
<dbReference type="CDD" id="cd07489">
    <property type="entry name" value="Peptidases_S8_5"/>
    <property type="match status" value="1"/>
</dbReference>
<keyword evidence="4 9" id="KW-0732">Signal</keyword>
<dbReference type="GO" id="GO:0006508">
    <property type="term" value="P:proteolysis"/>
    <property type="evidence" value="ECO:0007669"/>
    <property type="project" value="UniProtKB-KW"/>
</dbReference>
<dbReference type="InterPro" id="IPR015500">
    <property type="entry name" value="Peptidase_S8_subtilisin-rel"/>
</dbReference>
<feature type="active site" description="Charge relay system" evidence="7 8">
    <location>
        <position position="522"/>
    </location>
</feature>
<dbReference type="PRINTS" id="PR00723">
    <property type="entry name" value="SUBTILISIN"/>
</dbReference>
<keyword evidence="2" id="KW-0134">Cell wall</keyword>
<evidence type="ECO:0000313" key="13">
    <source>
        <dbReference type="EMBL" id="KAG5991893.1"/>
    </source>
</evidence>
<dbReference type="InterPro" id="IPR003137">
    <property type="entry name" value="PA_domain"/>
</dbReference>
<evidence type="ECO:0000256" key="3">
    <source>
        <dbReference type="ARBA" id="ARBA00022670"/>
    </source>
</evidence>
<dbReference type="InterPro" id="IPR050131">
    <property type="entry name" value="Peptidase_S8_subtilisin-like"/>
</dbReference>
<dbReference type="SUPFAM" id="SSF52743">
    <property type="entry name" value="Subtilisin-like"/>
    <property type="match status" value="1"/>
</dbReference>
<dbReference type="Gene3D" id="2.60.40.1710">
    <property type="entry name" value="Subtilisin-like superfamily"/>
    <property type="match status" value="1"/>
</dbReference>
<feature type="active site" description="Charge relay system" evidence="7 8">
    <location>
        <position position="199"/>
    </location>
</feature>
<keyword evidence="6 8" id="KW-0720">Serine protease</keyword>
<evidence type="ECO:0008006" key="15">
    <source>
        <dbReference type="Google" id="ProtNLM"/>
    </source>
</evidence>
<feature type="domain" description="PA" evidence="11">
    <location>
        <begin position="366"/>
        <end position="442"/>
    </location>
</feature>
<dbReference type="Proteomes" id="UP000748025">
    <property type="component" value="Unassembled WGS sequence"/>
</dbReference>
<gene>
    <name evidence="13" type="ORF">E4U43_003907</name>
</gene>
<sequence length="864" mass="90872">MVRSTLITSVLAAAYAVVAAAGTLPGGYIIELEDGHDHAAVLDHLKDDAAIRMHLDSKPFRGLSFQLHDLDDAGSKAKAVGDLQAVKAIWPIRTHETASRKKFQVLAQPQGNLVVRDNAADTFSTHVMTQVDQLRAKNITGAGIKVAVIDGGIDYTHPALGKCYGKGCLVSFGHDFVGDAYDGSNTPVPGNDPKDCNGHGTHVAGILAAQENPLGFTGVAPGVTLGAYRIMGCSGYTADDLILAALNKAFEDGAQIITSSIVQALGWNESPWAVAASRIADKGVPCVIAAGNDGNAGLFYLGNGASGKGVTAVASFDNSVVPLISYHSSYSVNGEDGDDFLYTPGDAAAWDTVQEVYATSKDAQVADDACKPLPDSTPDLSKFTVLVRRGGCDFAAKLANIAAKGGQNVMFYNNEAGTITVTLDDPTVVKSTGMVSADTGAAWVKLLQRGFKVVLSVTSPVRGKPVVTNVANNITGGAVSAFSSWGPTWDMDLKPEVGAPGANILSTYPVAKGGYSVQDGTSMSAPMVAGIMALIGQVRGTLDPKLLNSLLSTTAKPQNFNDGTNFFAEYAPAAQQGGGMVQAYKAAYTTTLLSPPGLSFNDSDHLAANLNFTVTNKGSCDVTYEFGQIAALTMYTMNKDANGTTPFPNEAVNAQAVLTFSQNKITLPAGHSATIGVTAKPPTAGLDLKRLPFWSGYIMVAGSDKTVLSLPYQGISGSLHQATVLQPDQTWVYPSDGENFPAVPQNYVFTLPRPGTATDKDVLCNIYANLAMGSRMFRVYVLPVKDGVAPADAKPIGQVLGSSLALNDKGWTSFTWFGKLEGGSYAPAGKYQFKTQALRLYGDASKPEDWDTAYTQVINIEYRK</sequence>
<dbReference type="CDD" id="cd02124">
    <property type="entry name" value="PA_PoS1_like"/>
    <property type="match status" value="1"/>
</dbReference>
<dbReference type="OrthoDB" id="10256524at2759"/>